<sequence length="189" mass="21930">MQAISTRRVSYKMNRFSLGIKTDPPEFNRLINQILNGLSNTIADFDGIVVHGKDKDQCSKKLFACLERLREHDLHLNDKKCTFFRTRIEYLGHVVENNKISRSPSKVEVIIRMQQPRNVQELRKFLARFDYTFKFRKGLENQKLDCLSRAPVYQNCIHADVSINDEVHHVCASAIYEISSENLTTDAIV</sequence>
<dbReference type="InterPro" id="IPR043128">
    <property type="entry name" value="Rev_trsase/Diguanyl_cyclase"/>
</dbReference>
<dbReference type="EMBL" id="BGPR01008618">
    <property type="protein sequence ID" value="GBN34966.1"/>
    <property type="molecule type" value="Genomic_DNA"/>
</dbReference>
<dbReference type="AlphaFoldDB" id="A0A4Y2NAV3"/>
<dbReference type="Gene3D" id="3.30.70.270">
    <property type="match status" value="1"/>
</dbReference>
<protein>
    <recommendedName>
        <fullName evidence="1">Reverse transcriptase domain-containing protein</fullName>
    </recommendedName>
</protein>
<name>A0A4Y2NAV3_ARAVE</name>
<dbReference type="InterPro" id="IPR050951">
    <property type="entry name" value="Retrovirus_Pol_polyprotein"/>
</dbReference>
<accession>A0A4Y2NAV3</accession>
<evidence type="ECO:0000259" key="1">
    <source>
        <dbReference type="Pfam" id="PF00078"/>
    </source>
</evidence>
<feature type="domain" description="Reverse transcriptase" evidence="1">
    <location>
        <begin position="8"/>
        <end position="94"/>
    </location>
</feature>
<proteinExistence type="predicted"/>
<dbReference type="GO" id="GO:0071897">
    <property type="term" value="P:DNA biosynthetic process"/>
    <property type="evidence" value="ECO:0007669"/>
    <property type="project" value="UniProtKB-ARBA"/>
</dbReference>
<evidence type="ECO:0000313" key="3">
    <source>
        <dbReference type="Proteomes" id="UP000499080"/>
    </source>
</evidence>
<comment type="caution">
    <text evidence="2">The sequence shown here is derived from an EMBL/GenBank/DDBJ whole genome shotgun (WGS) entry which is preliminary data.</text>
</comment>
<dbReference type="InterPro" id="IPR000477">
    <property type="entry name" value="RT_dom"/>
</dbReference>
<dbReference type="Proteomes" id="UP000499080">
    <property type="component" value="Unassembled WGS sequence"/>
</dbReference>
<organism evidence="2 3">
    <name type="scientific">Araneus ventricosus</name>
    <name type="common">Orbweaver spider</name>
    <name type="synonym">Epeira ventricosa</name>
    <dbReference type="NCBI Taxonomy" id="182803"/>
    <lineage>
        <taxon>Eukaryota</taxon>
        <taxon>Metazoa</taxon>
        <taxon>Ecdysozoa</taxon>
        <taxon>Arthropoda</taxon>
        <taxon>Chelicerata</taxon>
        <taxon>Arachnida</taxon>
        <taxon>Araneae</taxon>
        <taxon>Araneomorphae</taxon>
        <taxon>Entelegynae</taxon>
        <taxon>Araneoidea</taxon>
        <taxon>Araneidae</taxon>
        <taxon>Araneus</taxon>
    </lineage>
</organism>
<dbReference type="PANTHER" id="PTHR37984:SF5">
    <property type="entry name" value="PROTEIN NYNRIN-LIKE"/>
    <property type="match status" value="1"/>
</dbReference>
<dbReference type="Pfam" id="PF00078">
    <property type="entry name" value="RVT_1"/>
    <property type="match status" value="1"/>
</dbReference>
<evidence type="ECO:0000313" key="2">
    <source>
        <dbReference type="EMBL" id="GBN34966.1"/>
    </source>
</evidence>
<dbReference type="SUPFAM" id="SSF56672">
    <property type="entry name" value="DNA/RNA polymerases"/>
    <property type="match status" value="1"/>
</dbReference>
<dbReference type="InterPro" id="IPR043502">
    <property type="entry name" value="DNA/RNA_pol_sf"/>
</dbReference>
<keyword evidence="3" id="KW-1185">Reference proteome</keyword>
<reference evidence="2 3" key="1">
    <citation type="journal article" date="2019" name="Sci. Rep.">
        <title>Orb-weaving spider Araneus ventricosus genome elucidates the spidroin gene catalogue.</title>
        <authorList>
            <person name="Kono N."/>
            <person name="Nakamura H."/>
            <person name="Ohtoshi R."/>
            <person name="Moran D.A.P."/>
            <person name="Shinohara A."/>
            <person name="Yoshida Y."/>
            <person name="Fujiwara M."/>
            <person name="Mori M."/>
            <person name="Tomita M."/>
            <person name="Arakawa K."/>
        </authorList>
    </citation>
    <scope>NUCLEOTIDE SEQUENCE [LARGE SCALE GENOMIC DNA]</scope>
</reference>
<dbReference type="PANTHER" id="PTHR37984">
    <property type="entry name" value="PROTEIN CBG26694"/>
    <property type="match status" value="1"/>
</dbReference>
<dbReference type="OrthoDB" id="6428789at2759"/>
<gene>
    <name evidence="2" type="ORF">AVEN_9926_1</name>
</gene>